<accession>A0A150TBT7</accession>
<dbReference type="InterPro" id="IPR018062">
    <property type="entry name" value="HTH_AraC-typ_CS"/>
</dbReference>
<feature type="compositionally biased region" description="Low complexity" evidence="4">
    <location>
        <begin position="337"/>
        <end position="347"/>
    </location>
</feature>
<evidence type="ECO:0000256" key="1">
    <source>
        <dbReference type="ARBA" id="ARBA00023015"/>
    </source>
</evidence>
<feature type="non-terminal residue" evidence="6">
    <location>
        <position position="360"/>
    </location>
</feature>
<dbReference type="Pfam" id="PF12833">
    <property type="entry name" value="HTH_18"/>
    <property type="match status" value="1"/>
</dbReference>
<evidence type="ECO:0000256" key="3">
    <source>
        <dbReference type="ARBA" id="ARBA00023163"/>
    </source>
</evidence>
<dbReference type="PROSITE" id="PS00041">
    <property type="entry name" value="HTH_ARAC_FAMILY_1"/>
    <property type="match status" value="1"/>
</dbReference>
<keyword evidence="1" id="KW-0805">Transcription regulation</keyword>
<dbReference type="GO" id="GO:0003700">
    <property type="term" value="F:DNA-binding transcription factor activity"/>
    <property type="evidence" value="ECO:0007669"/>
    <property type="project" value="InterPro"/>
</dbReference>
<dbReference type="GO" id="GO:0005829">
    <property type="term" value="C:cytosol"/>
    <property type="evidence" value="ECO:0007669"/>
    <property type="project" value="TreeGrafter"/>
</dbReference>
<evidence type="ECO:0000313" key="6">
    <source>
        <dbReference type="EMBL" id="KYG01997.1"/>
    </source>
</evidence>
<keyword evidence="2" id="KW-0238">DNA-binding</keyword>
<reference evidence="6 7" key="1">
    <citation type="submission" date="2014-02" db="EMBL/GenBank/DDBJ databases">
        <title>The small core and large imbalanced accessory genome model reveals a collaborative survival strategy of Sorangium cellulosum strains in nature.</title>
        <authorList>
            <person name="Han K."/>
            <person name="Peng R."/>
            <person name="Blom J."/>
            <person name="Li Y.-Z."/>
        </authorList>
    </citation>
    <scope>NUCLEOTIDE SEQUENCE [LARGE SCALE GENOMIC DNA]</scope>
    <source>
        <strain evidence="6 7">So0007-03</strain>
    </source>
</reference>
<name>A0A150TBT7_SORCE</name>
<dbReference type="InterPro" id="IPR018060">
    <property type="entry name" value="HTH_AraC"/>
</dbReference>
<dbReference type="SUPFAM" id="SSF46689">
    <property type="entry name" value="Homeodomain-like"/>
    <property type="match status" value="1"/>
</dbReference>
<dbReference type="PROSITE" id="PS01124">
    <property type="entry name" value="HTH_ARAC_FAMILY_2"/>
    <property type="match status" value="1"/>
</dbReference>
<gene>
    <name evidence="6" type="ORF">BE21_05835</name>
</gene>
<dbReference type="Pfam" id="PF12625">
    <property type="entry name" value="Arabinose_bd"/>
    <property type="match status" value="1"/>
</dbReference>
<comment type="caution">
    <text evidence="6">The sequence shown here is derived from an EMBL/GenBank/DDBJ whole genome shotgun (WGS) entry which is preliminary data.</text>
</comment>
<evidence type="ECO:0000313" key="7">
    <source>
        <dbReference type="Proteomes" id="UP000075502"/>
    </source>
</evidence>
<dbReference type="Gene3D" id="1.10.10.60">
    <property type="entry name" value="Homeodomain-like"/>
    <property type="match status" value="1"/>
</dbReference>
<evidence type="ECO:0000256" key="2">
    <source>
        <dbReference type="ARBA" id="ARBA00023125"/>
    </source>
</evidence>
<evidence type="ECO:0000259" key="5">
    <source>
        <dbReference type="PROSITE" id="PS01124"/>
    </source>
</evidence>
<keyword evidence="3" id="KW-0804">Transcription</keyword>
<dbReference type="InterPro" id="IPR009057">
    <property type="entry name" value="Homeodomain-like_sf"/>
</dbReference>
<dbReference type="AlphaFoldDB" id="A0A150TBT7"/>
<proteinExistence type="predicted"/>
<evidence type="ECO:0000256" key="4">
    <source>
        <dbReference type="SAM" id="MobiDB-lite"/>
    </source>
</evidence>
<dbReference type="SMART" id="SM00342">
    <property type="entry name" value="HTH_ARAC"/>
    <property type="match status" value="1"/>
</dbReference>
<feature type="region of interest" description="Disordered" evidence="4">
    <location>
        <begin position="337"/>
        <end position="360"/>
    </location>
</feature>
<organism evidence="6 7">
    <name type="scientific">Sorangium cellulosum</name>
    <name type="common">Polyangium cellulosum</name>
    <dbReference type="NCBI Taxonomy" id="56"/>
    <lineage>
        <taxon>Bacteria</taxon>
        <taxon>Pseudomonadati</taxon>
        <taxon>Myxococcota</taxon>
        <taxon>Polyangia</taxon>
        <taxon>Polyangiales</taxon>
        <taxon>Polyangiaceae</taxon>
        <taxon>Sorangium</taxon>
    </lineage>
</organism>
<dbReference type="GO" id="GO:0000976">
    <property type="term" value="F:transcription cis-regulatory region binding"/>
    <property type="evidence" value="ECO:0007669"/>
    <property type="project" value="TreeGrafter"/>
</dbReference>
<dbReference type="EMBL" id="JEME01003195">
    <property type="protein sequence ID" value="KYG01997.1"/>
    <property type="molecule type" value="Genomic_DNA"/>
</dbReference>
<dbReference type="PANTHER" id="PTHR47894">
    <property type="entry name" value="HTH-TYPE TRANSCRIPTIONAL REGULATOR GADX"/>
    <property type="match status" value="1"/>
</dbReference>
<dbReference type="Proteomes" id="UP000075502">
    <property type="component" value="Unassembled WGS sequence"/>
</dbReference>
<dbReference type="InterPro" id="IPR032687">
    <property type="entry name" value="AraC-type_N"/>
</dbReference>
<sequence length="360" mass="38455">MVPARGSASGSASTEFLRVLMTAAAKDGIEAVDVRRAMAVSGDLLEKRGARVPIALVRRAWSGLTDRAADPLLSLRAARMLPPGSLDILDYLAQTSTTGAEAFEQLTRYLPLLADAGRVWTEVDRRTFRFRHAAPGGLPSLAELLLGLIVERARTMFGPAFAPRLIRFAHAPSSAANAYEEVLGVPVQFGGGFDELVFDRDIVRAPVASHDPALRGILVAQAEEALSRLHLDLRAASALDREFVPAFRHALALALDAGDPSLVRIGESFGMSARTLQRRLAAVGVSHRELLQELRLSRARQALGGAHLKAVSHELGYSSPSAFHRAFKRWTGVTPGAATTADAGAPPRARRRGHAPPGAG</sequence>
<feature type="domain" description="HTH araC/xylS-type" evidence="5">
    <location>
        <begin position="261"/>
        <end position="341"/>
    </location>
</feature>
<protein>
    <recommendedName>
        <fullName evidence="5">HTH araC/xylS-type domain-containing protein</fullName>
    </recommendedName>
</protein>
<dbReference type="PANTHER" id="PTHR47894:SF1">
    <property type="entry name" value="HTH-TYPE TRANSCRIPTIONAL REGULATOR VQSM"/>
    <property type="match status" value="1"/>
</dbReference>